<dbReference type="Proteomes" id="UP001500683">
    <property type="component" value="Unassembled WGS sequence"/>
</dbReference>
<evidence type="ECO:0000313" key="1">
    <source>
        <dbReference type="EMBL" id="GAA4085381.1"/>
    </source>
</evidence>
<organism evidence="1 2">
    <name type="scientific">Actinomadura miaoliensis</name>
    <dbReference type="NCBI Taxonomy" id="430685"/>
    <lineage>
        <taxon>Bacteria</taxon>
        <taxon>Bacillati</taxon>
        <taxon>Actinomycetota</taxon>
        <taxon>Actinomycetes</taxon>
        <taxon>Streptosporangiales</taxon>
        <taxon>Thermomonosporaceae</taxon>
        <taxon>Actinomadura</taxon>
    </lineage>
</organism>
<protein>
    <submittedName>
        <fullName evidence="1">Uncharacterized protein</fullName>
    </submittedName>
</protein>
<name>A0ABP7WCS0_9ACTN</name>
<proteinExistence type="predicted"/>
<comment type="caution">
    <text evidence="1">The sequence shown here is derived from an EMBL/GenBank/DDBJ whole genome shotgun (WGS) entry which is preliminary data.</text>
</comment>
<dbReference type="RefSeq" id="WP_344952494.1">
    <property type="nucleotide sequence ID" value="NZ_BAAAZG010000038.1"/>
</dbReference>
<keyword evidence="2" id="KW-1185">Reference proteome</keyword>
<dbReference type="EMBL" id="BAAAZG010000038">
    <property type="protein sequence ID" value="GAA4085381.1"/>
    <property type="molecule type" value="Genomic_DNA"/>
</dbReference>
<reference evidence="2" key="1">
    <citation type="journal article" date="2019" name="Int. J. Syst. Evol. Microbiol.">
        <title>The Global Catalogue of Microorganisms (GCM) 10K type strain sequencing project: providing services to taxonomists for standard genome sequencing and annotation.</title>
        <authorList>
            <consortium name="The Broad Institute Genomics Platform"/>
            <consortium name="The Broad Institute Genome Sequencing Center for Infectious Disease"/>
            <person name="Wu L."/>
            <person name="Ma J."/>
        </authorList>
    </citation>
    <scope>NUCLEOTIDE SEQUENCE [LARGE SCALE GENOMIC DNA]</scope>
    <source>
        <strain evidence="2">JCM 16702</strain>
    </source>
</reference>
<accession>A0ABP7WCS0</accession>
<gene>
    <name evidence="1" type="ORF">GCM10022214_51760</name>
</gene>
<sequence>MDFHRMITDITTDTVARVFAEAARREMKDTNLGGLVNVTVGGEEFSVIIGRRHLAHIFARQGYGPIEYLHIDATPEQDRPIREAFRAQHGRDPR</sequence>
<evidence type="ECO:0000313" key="2">
    <source>
        <dbReference type="Proteomes" id="UP001500683"/>
    </source>
</evidence>